<comment type="caution">
    <text evidence="1">The sequence shown here is derived from an EMBL/GenBank/DDBJ whole genome shotgun (WGS) entry which is preliminary data.</text>
</comment>
<sequence>MNQPEVHEHAATKRDSLDDDGLAHLLSRYLWFICKLHFNELPFRYVFARLDGTTSGPKSFNGTTEKQLTRCEKQAVVKFEPISSKEILVTKSDIRKDQLYLLEIVQAMQTGECSGDLAAKDLGPSYHSRWLTCANSILRPYVSQTGN</sequence>
<reference evidence="1" key="1">
    <citation type="submission" date="2019-08" db="EMBL/GenBank/DDBJ databases">
        <title>The genome of the North American firefly Photinus pyralis.</title>
        <authorList>
            <consortium name="Photinus pyralis genome working group"/>
            <person name="Fallon T.R."/>
            <person name="Sander Lower S.E."/>
            <person name="Weng J.-K."/>
        </authorList>
    </citation>
    <scope>NUCLEOTIDE SEQUENCE</scope>
    <source>
        <strain evidence="1">TRF0915ILg1</strain>
        <tissue evidence="1">Whole body</tissue>
    </source>
</reference>
<protein>
    <submittedName>
        <fullName evidence="1">Uncharacterized protein</fullName>
    </submittedName>
</protein>
<accession>A0A8K0GBE6</accession>
<evidence type="ECO:0000313" key="1">
    <source>
        <dbReference type="EMBL" id="KAF2898530.1"/>
    </source>
</evidence>
<dbReference type="PANTHER" id="PTHR46409:SF1">
    <property type="entry name" value="HTH PSQ-TYPE DOMAIN-CONTAINING PROTEIN"/>
    <property type="match status" value="1"/>
</dbReference>
<dbReference type="AlphaFoldDB" id="A0A8K0GBE6"/>
<keyword evidence="2" id="KW-1185">Reference proteome</keyword>
<dbReference type="OrthoDB" id="6617942at2759"/>
<dbReference type="EMBL" id="VTPC01003427">
    <property type="protein sequence ID" value="KAF2898530.1"/>
    <property type="molecule type" value="Genomic_DNA"/>
</dbReference>
<proteinExistence type="predicted"/>
<gene>
    <name evidence="1" type="ORF">ILUMI_07645</name>
</gene>
<evidence type="ECO:0000313" key="2">
    <source>
        <dbReference type="Proteomes" id="UP000801492"/>
    </source>
</evidence>
<dbReference type="PANTHER" id="PTHR46409">
    <property type="entry name" value="HTH PSQ-TYPE DOMAIN-CONTAINING PROTEIN"/>
    <property type="match status" value="1"/>
</dbReference>
<organism evidence="1 2">
    <name type="scientific">Ignelater luminosus</name>
    <name type="common">Cucubano</name>
    <name type="synonym">Pyrophorus luminosus</name>
    <dbReference type="NCBI Taxonomy" id="2038154"/>
    <lineage>
        <taxon>Eukaryota</taxon>
        <taxon>Metazoa</taxon>
        <taxon>Ecdysozoa</taxon>
        <taxon>Arthropoda</taxon>
        <taxon>Hexapoda</taxon>
        <taxon>Insecta</taxon>
        <taxon>Pterygota</taxon>
        <taxon>Neoptera</taxon>
        <taxon>Endopterygota</taxon>
        <taxon>Coleoptera</taxon>
        <taxon>Polyphaga</taxon>
        <taxon>Elateriformia</taxon>
        <taxon>Elateroidea</taxon>
        <taxon>Elateridae</taxon>
        <taxon>Agrypninae</taxon>
        <taxon>Pyrophorini</taxon>
        <taxon>Ignelater</taxon>
    </lineage>
</organism>
<name>A0A8K0GBE6_IGNLU</name>
<dbReference type="Proteomes" id="UP000801492">
    <property type="component" value="Unassembled WGS sequence"/>
</dbReference>